<feature type="domain" description="Peptidase C14 caspase" evidence="2">
    <location>
        <begin position="4"/>
        <end position="165"/>
    </location>
</feature>
<dbReference type="InterPro" id="IPR029030">
    <property type="entry name" value="Caspase-like_dom_sf"/>
</dbReference>
<dbReference type="InterPro" id="IPR011600">
    <property type="entry name" value="Pept_C14_caspase"/>
</dbReference>
<dbReference type="GO" id="GO:0006508">
    <property type="term" value="P:proteolysis"/>
    <property type="evidence" value="ECO:0007669"/>
    <property type="project" value="InterPro"/>
</dbReference>
<evidence type="ECO:0000259" key="2">
    <source>
        <dbReference type="Pfam" id="PF00656"/>
    </source>
</evidence>
<dbReference type="RefSeq" id="WP_259629265.1">
    <property type="nucleotide sequence ID" value="NZ_JANYMP010000037.1"/>
</dbReference>
<keyword evidence="4" id="KW-1185">Reference proteome</keyword>
<gene>
    <name evidence="3" type="ORF">NZH93_43840</name>
</gene>
<evidence type="ECO:0000256" key="1">
    <source>
        <dbReference type="SAM" id="MobiDB-lite"/>
    </source>
</evidence>
<name>A0A9X2VVW0_9PSEU</name>
<dbReference type="SUPFAM" id="SSF52129">
    <property type="entry name" value="Caspase-like"/>
    <property type="match status" value="1"/>
</dbReference>
<reference evidence="3" key="1">
    <citation type="submission" date="2022-08" db="EMBL/GenBank/DDBJ databases">
        <authorList>
            <person name="Tistechok S."/>
            <person name="Samborskyy M."/>
            <person name="Roman I."/>
        </authorList>
    </citation>
    <scope>NUCLEOTIDE SEQUENCE</scope>
    <source>
        <strain evidence="3">DSM 103496</strain>
    </source>
</reference>
<dbReference type="SUPFAM" id="SSF52540">
    <property type="entry name" value="P-loop containing nucleoside triphosphate hydrolases"/>
    <property type="match status" value="1"/>
</dbReference>
<dbReference type="EMBL" id="JANYMP010000037">
    <property type="protein sequence ID" value="MCS7483813.1"/>
    <property type="molecule type" value="Genomic_DNA"/>
</dbReference>
<sequence length="777" mass="83590">MIGDLRAVADRFTRGGFRTEVLVDRTASQLRAALRDHLLRGDFEPDEPVVVWFSGHGVDHPAQGLRLVGVDHDPDDVFAENTIPVGDVLTAFHQHDTLRHLLLVLDCCFAGAGVESLEAARARLEHDLPVSGPDLKQLAVLAAVRPGQRVQDGAFTAALLPAWQELEVDHLHVLDPFVPLKALAAATDDRLRAAHPLVSVHVSDKSTGAEWFPNLRPVRLEADLSASVLDHAVRSARRSALTLGEVAEATEQALAEHFRPKSTGWGAAPAGDDVFVGRDVAIAAVTQWLTGPVDGLAVLTGSAGAGKSAVLGRALADRSGYTIVWARRRTVEDVVRIIAHSCGLPDSTDQAALHAGLARLDGPVRIVVDALDEAGPTQADRGEALRIVALLNDLAVQPDVRVVVGTRDSLLPDLHGARLVVNLDELPYSVSSTDTERYVGALLALNPVYAAEPEATAEVSAAITARVRTDQKTNFLFARTAATARRDDTEPLPRLPDWADRLPESVGAAFTTDIAERLAPDDAAVLTALAWSEGAGISLEDWRLLAAAVTGRDVTDVQVWRVRAAAADYLTLSTSTGKQTVHLFHQALIDHLRTTGDPETTHRRVADTLAGRPWGAIGHYARTHLAAHAAAAGTLDELVQDAGFLLVAAVDSLHRSAHALRSADGHAAYEALQLTLHHWPEADQQRLWWLHVNARRRRADPLAESARLLLREPAWTIVKAWWTGTAHRTIELGDTDRVGRGHGPGAGQDEDRHGGHGRHGPPVGSSGGHRDHCPFRT</sequence>
<protein>
    <submittedName>
        <fullName evidence="3">Caspase family protein</fullName>
    </submittedName>
</protein>
<comment type="caution">
    <text evidence="3">The sequence shown here is derived from an EMBL/GenBank/DDBJ whole genome shotgun (WGS) entry which is preliminary data.</text>
</comment>
<evidence type="ECO:0000313" key="4">
    <source>
        <dbReference type="Proteomes" id="UP001141259"/>
    </source>
</evidence>
<evidence type="ECO:0000313" key="3">
    <source>
        <dbReference type="EMBL" id="MCS7483813.1"/>
    </source>
</evidence>
<accession>A0A9X2VVW0</accession>
<dbReference type="InterPro" id="IPR027417">
    <property type="entry name" value="P-loop_NTPase"/>
</dbReference>
<feature type="region of interest" description="Disordered" evidence="1">
    <location>
        <begin position="733"/>
        <end position="777"/>
    </location>
</feature>
<organism evidence="3 4">
    <name type="scientific">Umezawaea endophytica</name>
    <dbReference type="NCBI Taxonomy" id="1654476"/>
    <lineage>
        <taxon>Bacteria</taxon>
        <taxon>Bacillati</taxon>
        <taxon>Actinomycetota</taxon>
        <taxon>Actinomycetes</taxon>
        <taxon>Pseudonocardiales</taxon>
        <taxon>Pseudonocardiaceae</taxon>
        <taxon>Umezawaea</taxon>
    </lineage>
</organism>
<dbReference type="GO" id="GO:0004197">
    <property type="term" value="F:cysteine-type endopeptidase activity"/>
    <property type="evidence" value="ECO:0007669"/>
    <property type="project" value="InterPro"/>
</dbReference>
<dbReference type="Gene3D" id="3.40.50.1460">
    <property type="match status" value="1"/>
</dbReference>
<proteinExistence type="predicted"/>
<feature type="compositionally biased region" description="Basic and acidic residues" evidence="1">
    <location>
        <begin position="768"/>
        <end position="777"/>
    </location>
</feature>
<dbReference type="Pfam" id="PF00656">
    <property type="entry name" value="Peptidase_C14"/>
    <property type="match status" value="1"/>
</dbReference>
<dbReference type="AlphaFoldDB" id="A0A9X2VVW0"/>
<dbReference type="Proteomes" id="UP001141259">
    <property type="component" value="Unassembled WGS sequence"/>
</dbReference>